<reference evidence="2" key="1">
    <citation type="journal article" date="2021" name="Mol. Ecol. Resour.">
        <title>Apolygus lucorum genome provides insights into omnivorousness and mesophyll feeding.</title>
        <authorList>
            <person name="Liu Y."/>
            <person name="Liu H."/>
            <person name="Wang H."/>
            <person name="Huang T."/>
            <person name="Liu B."/>
            <person name="Yang B."/>
            <person name="Yin L."/>
            <person name="Li B."/>
            <person name="Zhang Y."/>
            <person name="Zhang S."/>
            <person name="Jiang F."/>
            <person name="Zhang X."/>
            <person name="Ren Y."/>
            <person name="Wang B."/>
            <person name="Wang S."/>
            <person name="Lu Y."/>
            <person name="Wu K."/>
            <person name="Fan W."/>
            <person name="Wang G."/>
        </authorList>
    </citation>
    <scope>NUCLEOTIDE SEQUENCE</scope>
    <source>
        <strain evidence="2">12Hb</strain>
    </source>
</reference>
<dbReference type="EMBL" id="WIXP02000016">
    <property type="protein sequence ID" value="KAF6198716.1"/>
    <property type="molecule type" value="Genomic_DNA"/>
</dbReference>
<protein>
    <recommendedName>
        <fullName evidence="1">MULE transposase domain-containing protein</fullName>
    </recommendedName>
</protein>
<dbReference type="PANTHER" id="PTHR47160">
    <property type="entry name" value="PUTATIVE-RELATED"/>
    <property type="match status" value="1"/>
</dbReference>
<dbReference type="Pfam" id="PF10551">
    <property type="entry name" value="MULE"/>
    <property type="match status" value="1"/>
</dbReference>
<evidence type="ECO:0000313" key="3">
    <source>
        <dbReference type="Proteomes" id="UP000466442"/>
    </source>
</evidence>
<feature type="domain" description="MULE transposase" evidence="1">
    <location>
        <begin position="74"/>
        <end position="167"/>
    </location>
</feature>
<sequence length="349" mass="40148">MKVMREAIYRERRKHIPTIPTSRENAVYVLQERSNEILFESCQFCFVSPSKNIVLFTCAQNLEALTASSNAFGDGTFSYCPQFFSQLYTIHIHKLGYYVPVVFALLPSKTTECYIEMWDEVKSRAVQLVSKERNLTSFYADFETAAHNAVVHHFPTVRVIGCRFHLGQSWFRKIQKSTALNREYKNKESEIGQWLKLFFGLPLLPPAAVGDAFCELVIRAYTPACHDFAEYVLANYIDADSQFPPPMWAGEPTDEPRTTNGPESFHRHFNSQFYTAHPNVHCVLSALLEIQVETKLKLTSIRKNQPNGLRNEKRKKREFLQNVWMKYDSGDIGALEYLNNVAHKFAPAP</sequence>
<evidence type="ECO:0000259" key="1">
    <source>
        <dbReference type="Pfam" id="PF10551"/>
    </source>
</evidence>
<dbReference type="InterPro" id="IPR018289">
    <property type="entry name" value="MULE_transposase_dom"/>
</dbReference>
<proteinExistence type="predicted"/>
<dbReference type="AlphaFoldDB" id="A0A8S9WSB8"/>
<keyword evidence="3" id="KW-1185">Reference proteome</keyword>
<gene>
    <name evidence="2" type="ORF">GE061_008468</name>
</gene>
<accession>A0A8S9WSB8</accession>
<dbReference type="PANTHER" id="PTHR47160:SF8">
    <property type="entry name" value="MULE TRANSPOSASE DOMAIN-CONTAINING PROTEIN"/>
    <property type="match status" value="1"/>
</dbReference>
<dbReference type="Proteomes" id="UP000466442">
    <property type="component" value="Linkage Group LG16"/>
</dbReference>
<organism evidence="2 3">
    <name type="scientific">Apolygus lucorum</name>
    <name type="common">Small green plant bug</name>
    <name type="synonym">Lygocoris lucorum</name>
    <dbReference type="NCBI Taxonomy" id="248454"/>
    <lineage>
        <taxon>Eukaryota</taxon>
        <taxon>Metazoa</taxon>
        <taxon>Ecdysozoa</taxon>
        <taxon>Arthropoda</taxon>
        <taxon>Hexapoda</taxon>
        <taxon>Insecta</taxon>
        <taxon>Pterygota</taxon>
        <taxon>Neoptera</taxon>
        <taxon>Paraneoptera</taxon>
        <taxon>Hemiptera</taxon>
        <taxon>Heteroptera</taxon>
        <taxon>Panheteroptera</taxon>
        <taxon>Cimicomorpha</taxon>
        <taxon>Miridae</taxon>
        <taxon>Mirini</taxon>
        <taxon>Apolygus</taxon>
    </lineage>
</organism>
<name>A0A8S9WSB8_APOLU</name>
<comment type="caution">
    <text evidence="2">The sequence shown here is derived from an EMBL/GenBank/DDBJ whole genome shotgun (WGS) entry which is preliminary data.</text>
</comment>
<dbReference type="OrthoDB" id="6579738at2759"/>
<evidence type="ECO:0000313" key="2">
    <source>
        <dbReference type="EMBL" id="KAF6198716.1"/>
    </source>
</evidence>